<dbReference type="InterPro" id="IPR036509">
    <property type="entry name" value="Met_Sox_Rdtase_MsrA_sf"/>
</dbReference>
<sequence>MKKIYLGGGCFWGLEEYFKHVKGVLKTEVGYGNSELKNPTYQEVCSGRTGAVEALYVEYDENIISLERILYHLFKNIDPTTLNKQGNDMGTQYRSGIYYEEKEDLEIIENFLREERKKYKDNIVTEVLPMENFYLAEGYHQDYLEKNPKGYCHNLGAILDLRKTSEYKE</sequence>
<accession>A0A1T4KJS6</accession>
<dbReference type="EMBL" id="FUWX01000005">
    <property type="protein sequence ID" value="SJZ42651.1"/>
    <property type="molecule type" value="Genomic_DNA"/>
</dbReference>
<evidence type="ECO:0000256" key="1">
    <source>
        <dbReference type="ARBA" id="ARBA00023002"/>
    </source>
</evidence>
<comment type="catalytic activity">
    <reaction evidence="2 4">
        <text>L-methionyl-[protein] + [thioredoxin]-disulfide + H2O = L-methionyl-(S)-S-oxide-[protein] + [thioredoxin]-dithiol</text>
        <dbReference type="Rhea" id="RHEA:14217"/>
        <dbReference type="Rhea" id="RHEA-COMP:10698"/>
        <dbReference type="Rhea" id="RHEA-COMP:10700"/>
        <dbReference type="Rhea" id="RHEA-COMP:12313"/>
        <dbReference type="Rhea" id="RHEA-COMP:12315"/>
        <dbReference type="ChEBI" id="CHEBI:15377"/>
        <dbReference type="ChEBI" id="CHEBI:16044"/>
        <dbReference type="ChEBI" id="CHEBI:29950"/>
        <dbReference type="ChEBI" id="CHEBI:44120"/>
        <dbReference type="ChEBI" id="CHEBI:50058"/>
        <dbReference type="EC" id="1.8.4.11"/>
    </reaction>
</comment>
<evidence type="ECO:0000256" key="2">
    <source>
        <dbReference type="ARBA" id="ARBA00047806"/>
    </source>
</evidence>
<evidence type="ECO:0000259" key="5">
    <source>
        <dbReference type="Pfam" id="PF01625"/>
    </source>
</evidence>
<dbReference type="Pfam" id="PF01625">
    <property type="entry name" value="PMSR"/>
    <property type="match status" value="1"/>
</dbReference>
<dbReference type="AlphaFoldDB" id="A0A1T4KJS6"/>
<dbReference type="HAMAP" id="MF_01401">
    <property type="entry name" value="MsrA"/>
    <property type="match status" value="1"/>
</dbReference>
<dbReference type="Gene3D" id="3.30.1060.10">
    <property type="entry name" value="Peptide methionine sulphoxide reductase MsrA"/>
    <property type="match status" value="1"/>
</dbReference>
<dbReference type="EC" id="1.8.4.11" evidence="4"/>
<dbReference type="GO" id="GO:0008113">
    <property type="term" value="F:peptide-methionine (S)-S-oxide reductase activity"/>
    <property type="evidence" value="ECO:0007669"/>
    <property type="project" value="UniProtKB-UniRule"/>
</dbReference>
<protein>
    <recommendedName>
        <fullName evidence="4">Peptide methionine sulfoxide reductase MsrA</fullName>
        <shortName evidence="4">Protein-methionine-S-oxide reductase</shortName>
        <ecNumber evidence="4">1.8.4.11</ecNumber>
    </recommendedName>
    <alternativeName>
        <fullName evidence="4">Peptide-methionine (S)-S-oxide reductase</fullName>
        <shortName evidence="4">Peptide Met(O) reductase</shortName>
    </alternativeName>
</protein>
<dbReference type="GO" id="GO:0033744">
    <property type="term" value="F:L-methionine:thioredoxin-disulfide S-oxidoreductase activity"/>
    <property type="evidence" value="ECO:0007669"/>
    <property type="project" value="RHEA"/>
</dbReference>
<dbReference type="PANTHER" id="PTHR42799">
    <property type="entry name" value="MITOCHONDRIAL PEPTIDE METHIONINE SULFOXIDE REDUCTASE"/>
    <property type="match status" value="1"/>
</dbReference>
<reference evidence="6 7" key="1">
    <citation type="submission" date="2017-02" db="EMBL/GenBank/DDBJ databases">
        <authorList>
            <person name="Peterson S.W."/>
        </authorList>
    </citation>
    <scope>NUCLEOTIDE SEQUENCE [LARGE SCALE GENOMIC DNA]</scope>
    <source>
        <strain evidence="6 7">ATCC 700028</strain>
    </source>
</reference>
<keyword evidence="1 4" id="KW-0560">Oxidoreductase</keyword>
<dbReference type="Proteomes" id="UP000191153">
    <property type="component" value="Unassembled WGS sequence"/>
</dbReference>
<gene>
    <name evidence="4" type="primary">msrA</name>
    <name evidence="6" type="ORF">SAMN02745174_00455</name>
</gene>
<evidence type="ECO:0000256" key="3">
    <source>
        <dbReference type="ARBA" id="ARBA00048782"/>
    </source>
</evidence>
<dbReference type="RefSeq" id="WP_078692993.1">
    <property type="nucleotide sequence ID" value="NZ_FUWX01000005.1"/>
</dbReference>
<dbReference type="STRING" id="180163.SAMN02745174_00455"/>
<dbReference type="PANTHER" id="PTHR42799:SF2">
    <property type="entry name" value="MITOCHONDRIAL PEPTIDE METHIONINE SULFOXIDE REDUCTASE"/>
    <property type="match status" value="1"/>
</dbReference>
<comment type="catalytic activity">
    <reaction evidence="3 4">
        <text>[thioredoxin]-disulfide + L-methionine + H2O = L-methionine (S)-S-oxide + [thioredoxin]-dithiol</text>
        <dbReference type="Rhea" id="RHEA:19993"/>
        <dbReference type="Rhea" id="RHEA-COMP:10698"/>
        <dbReference type="Rhea" id="RHEA-COMP:10700"/>
        <dbReference type="ChEBI" id="CHEBI:15377"/>
        <dbReference type="ChEBI" id="CHEBI:29950"/>
        <dbReference type="ChEBI" id="CHEBI:50058"/>
        <dbReference type="ChEBI" id="CHEBI:57844"/>
        <dbReference type="ChEBI" id="CHEBI:58772"/>
        <dbReference type="EC" id="1.8.4.11"/>
    </reaction>
</comment>
<evidence type="ECO:0000256" key="4">
    <source>
        <dbReference type="HAMAP-Rule" id="MF_01401"/>
    </source>
</evidence>
<evidence type="ECO:0000313" key="7">
    <source>
        <dbReference type="Proteomes" id="UP000191153"/>
    </source>
</evidence>
<comment type="similarity">
    <text evidence="4">Belongs to the MsrA Met sulfoxide reductase family.</text>
</comment>
<dbReference type="InterPro" id="IPR050162">
    <property type="entry name" value="MsrA_MetSO_reductase"/>
</dbReference>
<feature type="active site" evidence="4">
    <location>
        <position position="10"/>
    </location>
</feature>
<comment type="function">
    <text evidence="4">Has an important function as a repair enzyme for proteins that have been inactivated by oxidation. Catalyzes the reversible oxidation-reduction of methionine sulfoxide in proteins to methionine.</text>
</comment>
<evidence type="ECO:0000313" key="6">
    <source>
        <dbReference type="EMBL" id="SJZ42651.1"/>
    </source>
</evidence>
<dbReference type="OrthoDB" id="4174719at2"/>
<dbReference type="GO" id="GO:0005737">
    <property type="term" value="C:cytoplasm"/>
    <property type="evidence" value="ECO:0007669"/>
    <property type="project" value="TreeGrafter"/>
</dbReference>
<feature type="domain" description="Peptide methionine sulphoxide reductase MsrA" evidence="5">
    <location>
        <begin position="3"/>
        <end position="153"/>
    </location>
</feature>
<name>A0A1T4KJS6_9FUSO</name>
<dbReference type="InterPro" id="IPR002569">
    <property type="entry name" value="Met_Sox_Rdtase_MsrA_dom"/>
</dbReference>
<proteinExistence type="inferred from homology"/>
<dbReference type="GO" id="GO:0034599">
    <property type="term" value="P:cellular response to oxidative stress"/>
    <property type="evidence" value="ECO:0007669"/>
    <property type="project" value="TreeGrafter"/>
</dbReference>
<dbReference type="SUPFAM" id="SSF55068">
    <property type="entry name" value="Peptide methionine sulfoxide reductase"/>
    <property type="match status" value="1"/>
</dbReference>
<keyword evidence="7" id="KW-1185">Reference proteome</keyword>
<dbReference type="NCBIfam" id="TIGR00401">
    <property type="entry name" value="msrA"/>
    <property type="match status" value="1"/>
</dbReference>
<organism evidence="6 7">
    <name type="scientific">Cetobacterium ceti</name>
    <dbReference type="NCBI Taxonomy" id="180163"/>
    <lineage>
        <taxon>Bacteria</taxon>
        <taxon>Fusobacteriati</taxon>
        <taxon>Fusobacteriota</taxon>
        <taxon>Fusobacteriia</taxon>
        <taxon>Fusobacteriales</taxon>
        <taxon>Fusobacteriaceae</taxon>
        <taxon>Cetobacterium</taxon>
    </lineage>
</organism>